<dbReference type="OrthoDB" id="6272991at2759"/>
<organism evidence="3 4">
    <name type="scientific">Mytilus galloprovincialis</name>
    <name type="common">Mediterranean mussel</name>
    <dbReference type="NCBI Taxonomy" id="29158"/>
    <lineage>
        <taxon>Eukaryota</taxon>
        <taxon>Metazoa</taxon>
        <taxon>Spiralia</taxon>
        <taxon>Lophotrochozoa</taxon>
        <taxon>Mollusca</taxon>
        <taxon>Bivalvia</taxon>
        <taxon>Autobranchia</taxon>
        <taxon>Pteriomorphia</taxon>
        <taxon>Mytilida</taxon>
        <taxon>Mytiloidea</taxon>
        <taxon>Mytilidae</taxon>
        <taxon>Mytilinae</taxon>
        <taxon>Mytilus</taxon>
    </lineage>
</organism>
<evidence type="ECO:0000313" key="4">
    <source>
        <dbReference type="Proteomes" id="UP000596742"/>
    </source>
</evidence>
<dbReference type="InterPro" id="IPR013783">
    <property type="entry name" value="Ig-like_fold"/>
</dbReference>
<proteinExistence type="predicted"/>
<feature type="domain" description="Fibronectin type-III" evidence="2">
    <location>
        <begin position="297"/>
        <end position="397"/>
    </location>
</feature>
<protein>
    <recommendedName>
        <fullName evidence="2">Fibronectin type-III domain-containing protein</fullName>
    </recommendedName>
</protein>
<accession>A0A8B6EAU5</accession>
<gene>
    <name evidence="3" type="ORF">MGAL_10B060680</name>
</gene>
<dbReference type="AlphaFoldDB" id="A0A8B6EAU5"/>
<comment type="caution">
    <text evidence="3">The sequence shown here is derived from an EMBL/GenBank/DDBJ whole genome shotgun (WGS) entry which is preliminary data.</text>
</comment>
<feature type="non-terminal residue" evidence="3">
    <location>
        <position position="1"/>
    </location>
</feature>
<dbReference type="PROSITE" id="PS50853">
    <property type="entry name" value="FN3"/>
    <property type="match status" value="2"/>
</dbReference>
<dbReference type="PANTHER" id="PTHR26391:SF18">
    <property type="entry name" value="PROTEIN KINASE RECEPTOR TIE-1, PUTATIVE-RELATED"/>
    <property type="match status" value="1"/>
</dbReference>
<dbReference type="Gene3D" id="2.60.40.10">
    <property type="entry name" value="Immunoglobulins"/>
    <property type="match status" value="3"/>
</dbReference>
<reference evidence="3" key="1">
    <citation type="submission" date="2018-11" db="EMBL/GenBank/DDBJ databases">
        <authorList>
            <person name="Alioto T."/>
            <person name="Alioto T."/>
        </authorList>
    </citation>
    <scope>NUCLEOTIDE SEQUENCE</scope>
</reference>
<dbReference type="SUPFAM" id="SSF49265">
    <property type="entry name" value="Fibronectin type III"/>
    <property type="match status" value="2"/>
</dbReference>
<dbReference type="CDD" id="cd00063">
    <property type="entry name" value="FN3"/>
    <property type="match status" value="2"/>
</dbReference>
<feature type="transmembrane region" description="Helical" evidence="1">
    <location>
        <begin position="412"/>
        <end position="434"/>
    </location>
</feature>
<dbReference type="InterPro" id="IPR036116">
    <property type="entry name" value="FN3_sf"/>
</dbReference>
<dbReference type="PANTHER" id="PTHR26391">
    <property type="entry name" value="INACTIVE TYROSINE-PROTEIN KINASE 7"/>
    <property type="match status" value="1"/>
</dbReference>
<keyword evidence="4" id="KW-1185">Reference proteome</keyword>
<dbReference type="InterPro" id="IPR003961">
    <property type="entry name" value="FN3_dom"/>
</dbReference>
<keyword evidence="1" id="KW-1133">Transmembrane helix</keyword>
<keyword evidence="1" id="KW-0812">Transmembrane</keyword>
<name>A0A8B6EAU5_MYTGA</name>
<keyword evidence="1" id="KW-0472">Membrane</keyword>
<sequence length="503" mass="55801">KSRGEKCTGGNSCLSPLACKDGTCQCATISYLSGLTSRPKRSVVVMCNDANECPSPMNCSHDICLCGQSQYWTGSDCAKGLSYVPSEAHLSTCVVRNRPVHRYGIGQTCPQDWSKADLSTGLVWADLFSGLVIQHICTSAKRQIRENKSNTELVSSILSTIDQLLPYTYYDVWVNAINAAGDGNMSHTSVQTDSEVPQKPLGVAASVLSSSEITITWKMPLPRPGNTTYYIEAYEVVLNAQPTFLKKTNVTGFHTKTAHLFGLEAYWNYTFSVIAATDKGNSEQSEMSTFVTTKQDAPGNVTNFNIKRPTVILTTMDVSWSMPLLRERNGIIKEYRISHNISGITQKEVIVADSDVFQKLYYITPGRHYQVEIYAVNSLNQEGEKQLKIYYASSKLESQSGVSLKGYTIETVVGAAVGCVVFSGIVVYLVFCIIRKHRRNINSKQTGAHHIQEEPKIGGQYEEIGMDNVSANLELGTKDMQNIYDHIDRRPTVDKQYENMMCK</sequence>
<dbReference type="Pfam" id="PF00041">
    <property type="entry name" value="fn3"/>
    <property type="match status" value="1"/>
</dbReference>
<feature type="domain" description="Fibronectin type-III" evidence="2">
    <location>
        <begin position="196"/>
        <end position="296"/>
    </location>
</feature>
<dbReference type="SMART" id="SM00060">
    <property type="entry name" value="FN3"/>
    <property type="match status" value="3"/>
</dbReference>
<evidence type="ECO:0000256" key="1">
    <source>
        <dbReference type="SAM" id="Phobius"/>
    </source>
</evidence>
<evidence type="ECO:0000259" key="2">
    <source>
        <dbReference type="PROSITE" id="PS50853"/>
    </source>
</evidence>
<evidence type="ECO:0000313" key="3">
    <source>
        <dbReference type="EMBL" id="VDI30997.1"/>
    </source>
</evidence>
<dbReference type="EMBL" id="UYJE01004737">
    <property type="protein sequence ID" value="VDI30997.1"/>
    <property type="molecule type" value="Genomic_DNA"/>
</dbReference>
<dbReference type="Proteomes" id="UP000596742">
    <property type="component" value="Unassembled WGS sequence"/>
</dbReference>